<evidence type="ECO:0000259" key="1">
    <source>
        <dbReference type="Pfam" id="PF02836"/>
    </source>
</evidence>
<gene>
    <name evidence="2" type="ORF">GCM10007047_20190</name>
</gene>
<dbReference type="SUPFAM" id="SSF51445">
    <property type="entry name" value="(Trans)glycosidases"/>
    <property type="match status" value="1"/>
</dbReference>
<protein>
    <recommendedName>
        <fullName evidence="1">Glycoside hydrolase family 2 catalytic domain-containing protein</fullName>
    </recommendedName>
</protein>
<dbReference type="InterPro" id="IPR006103">
    <property type="entry name" value="Glyco_hydro_2_cat"/>
</dbReference>
<dbReference type="Pfam" id="PF02836">
    <property type="entry name" value="Glyco_hydro_2_C"/>
    <property type="match status" value="1"/>
</dbReference>
<feature type="domain" description="Glycoside hydrolase family 2 catalytic" evidence="1">
    <location>
        <begin position="113"/>
        <end position="191"/>
    </location>
</feature>
<dbReference type="InterPro" id="IPR017853">
    <property type="entry name" value="GH"/>
</dbReference>
<keyword evidence="3" id="KW-1185">Reference proteome</keyword>
<reference evidence="2" key="2">
    <citation type="submission" date="2020-09" db="EMBL/GenBank/DDBJ databases">
        <authorList>
            <person name="Sun Q."/>
            <person name="Kim S."/>
        </authorList>
    </citation>
    <scope>NUCLEOTIDE SEQUENCE</scope>
    <source>
        <strain evidence="2">KCTC 12870</strain>
    </source>
</reference>
<dbReference type="EMBL" id="BMXG01000011">
    <property type="protein sequence ID" value="GHC03548.1"/>
    <property type="molecule type" value="Genomic_DNA"/>
</dbReference>
<dbReference type="GO" id="GO:0005975">
    <property type="term" value="P:carbohydrate metabolic process"/>
    <property type="evidence" value="ECO:0007669"/>
    <property type="project" value="InterPro"/>
</dbReference>
<name>A0A8J3DKC9_9BACT</name>
<dbReference type="Proteomes" id="UP000642829">
    <property type="component" value="Unassembled WGS sequence"/>
</dbReference>
<dbReference type="InterPro" id="IPR051913">
    <property type="entry name" value="GH2_Domain-Containing"/>
</dbReference>
<reference evidence="2" key="1">
    <citation type="journal article" date="2014" name="Int. J. Syst. Evol. Microbiol.">
        <title>Complete genome sequence of Corynebacterium casei LMG S-19264T (=DSM 44701T), isolated from a smear-ripened cheese.</title>
        <authorList>
            <consortium name="US DOE Joint Genome Institute (JGI-PGF)"/>
            <person name="Walter F."/>
            <person name="Albersmeier A."/>
            <person name="Kalinowski J."/>
            <person name="Ruckert C."/>
        </authorList>
    </citation>
    <scope>NUCLEOTIDE SEQUENCE</scope>
    <source>
        <strain evidence="2">KCTC 12870</strain>
    </source>
</reference>
<dbReference type="PANTHER" id="PTHR42732">
    <property type="entry name" value="BETA-GALACTOSIDASE"/>
    <property type="match status" value="1"/>
</dbReference>
<evidence type="ECO:0000313" key="2">
    <source>
        <dbReference type="EMBL" id="GHC03548.1"/>
    </source>
</evidence>
<comment type="caution">
    <text evidence="2">The sequence shown here is derived from an EMBL/GenBank/DDBJ whole genome shotgun (WGS) entry which is preliminary data.</text>
</comment>
<dbReference type="GO" id="GO:0004553">
    <property type="term" value="F:hydrolase activity, hydrolyzing O-glycosyl compounds"/>
    <property type="evidence" value="ECO:0007669"/>
    <property type="project" value="InterPro"/>
</dbReference>
<accession>A0A8J3DKC9</accession>
<evidence type="ECO:0000313" key="3">
    <source>
        <dbReference type="Proteomes" id="UP000642829"/>
    </source>
</evidence>
<proteinExistence type="predicted"/>
<sequence>MVFSALFLAGELVAASSVQIKETGPQKFELLVDGKPFFANGVGGYNNLPMLKEMGGNCFRTWGIESLEERIDGKPLLDYAHDLGLKVVVGIWIGHERHGFDYMDQAQLRKQRRDVEGAVRKYKNHPAILMWGLGNEMEGPASGGSEIRIWEELNHLAKLVKKEDPSHPVMTVIAGIGGEKVKNIIKHYPEIDVLGVNAYASAPGVGGGLVEQGWKKPFMLTEFGPSGHWEVGHTSWGAPIEPTSREKAASYFATQKRVIEDGQGMCLGTFAFLWSHKQETTSTWYGMFLPTGEKLGTVDAMGYAWSGEFPANRSPKLISLSSSADQKKVKRDSLQKAHVKVKDAEGDPLEIDWVVTAESTDRQVGGDKESVPPSYPSLIVSNGDESLEFYAPSKSGAYRLFVYIRDNAGGAATANFPFYVE</sequence>
<dbReference type="AlphaFoldDB" id="A0A8J3DKC9"/>
<organism evidence="2 3">
    <name type="scientific">Cerasicoccus arenae</name>
    <dbReference type="NCBI Taxonomy" id="424488"/>
    <lineage>
        <taxon>Bacteria</taxon>
        <taxon>Pseudomonadati</taxon>
        <taxon>Verrucomicrobiota</taxon>
        <taxon>Opitutia</taxon>
        <taxon>Puniceicoccales</taxon>
        <taxon>Cerasicoccaceae</taxon>
        <taxon>Cerasicoccus</taxon>
    </lineage>
</organism>
<dbReference type="Gene3D" id="3.20.20.80">
    <property type="entry name" value="Glycosidases"/>
    <property type="match status" value="1"/>
</dbReference>